<dbReference type="WBParaSite" id="PS1159_v2.g16526.t1">
    <property type="protein sequence ID" value="PS1159_v2.g16526.t1"/>
    <property type="gene ID" value="PS1159_v2.g16526"/>
</dbReference>
<organism evidence="1 2">
    <name type="scientific">Panagrolaimus sp. PS1159</name>
    <dbReference type="NCBI Taxonomy" id="55785"/>
    <lineage>
        <taxon>Eukaryota</taxon>
        <taxon>Metazoa</taxon>
        <taxon>Ecdysozoa</taxon>
        <taxon>Nematoda</taxon>
        <taxon>Chromadorea</taxon>
        <taxon>Rhabditida</taxon>
        <taxon>Tylenchina</taxon>
        <taxon>Panagrolaimomorpha</taxon>
        <taxon>Panagrolaimoidea</taxon>
        <taxon>Panagrolaimidae</taxon>
        <taxon>Panagrolaimus</taxon>
    </lineage>
</organism>
<evidence type="ECO:0000313" key="2">
    <source>
        <dbReference type="WBParaSite" id="PS1159_v2.g16526.t1"/>
    </source>
</evidence>
<reference evidence="2" key="1">
    <citation type="submission" date="2022-11" db="UniProtKB">
        <authorList>
            <consortium name="WormBaseParasite"/>
        </authorList>
    </citation>
    <scope>IDENTIFICATION</scope>
</reference>
<sequence length="67" mass="7628">MTIHVGINPEDGNLSYYNDVDKNVIDVNIEKVDFNEIEKVCLMFEEIKSKINGIQLGCVCICLWSGY</sequence>
<proteinExistence type="predicted"/>
<name>A0AC35FE10_9BILA</name>
<accession>A0AC35FE10</accession>
<protein>
    <submittedName>
        <fullName evidence="2">Uncharacterized protein</fullName>
    </submittedName>
</protein>
<dbReference type="Proteomes" id="UP000887580">
    <property type="component" value="Unplaced"/>
</dbReference>
<evidence type="ECO:0000313" key="1">
    <source>
        <dbReference type="Proteomes" id="UP000887580"/>
    </source>
</evidence>